<comment type="caution">
    <text evidence="1">The sequence shown here is derived from an EMBL/GenBank/DDBJ whole genome shotgun (WGS) entry which is preliminary data.</text>
</comment>
<evidence type="ECO:0000313" key="1">
    <source>
        <dbReference type="EMBL" id="CAE6778549.1"/>
    </source>
</evidence>
<reference evidence="1 2" key="1">
    <citation type="submission" date="2021-02" db="EMBL/GenBank/DDBJ databases">
        <authorList>
            <person name="Han P."/>
        </authorList>
    </citation>
    <scope>NUCLEOTIDE SEQUENCE [LARGE SCALE GENOMIC DNA]</scope>
    <source>
        <strain evidence="1">Candidatus Nitrospira sp. ZN2</strain>
    </source>
</reference>
<sequence length="58" mass="6750">MWRLDMRGSLCSGWKRNLCWRRLALLILRVLARCLRGACVKVQTSWGLIGWFGDKLEG</sequence>
<evidence type="ECO:0000313" key="2">
    <source>
        <dbReference type="Proteomes" id="UP000675880"/>
    </source>
</evidence>
<keyword evidence="2" id="KW-1185">Reference proteome</keyword>
<name>A0ABN7M5P9_9BACT</name>
<accession>A0ABN7M5P9</accession>
<dbReference type="Proteomes" id="UP000675880">
    <property type="component" value="Unassembled WGS sequence"/>
</dbReference>
<protein>
    <submittedName>
        <fullName evidence="1">Uncharacterized protein</fullName>
    </submittedName>
</protein>
<organism evidence="1 2">
    <name type="scientific">Nitrospira defluvii</name>
    <dbReference type="NCBI Taxonomy" id="330214"/>
    <lineage>
        <taxon>Bacteria</taxon>
        <taxon>Pseudomonadati</taxon>
        <taxon>Nitrospirota</taxon>
        <taxon>Nitrospiria</taxon>
        <taxon>Nitrospirales</taxon>
        <taxon>Nitrospiraceae</taxon>
        <taxon>Nitrospira</taxon>
    </lineage>
</organism>
<dbReference type="EMBL" id="CAJNBJ010000017">
    <property type="protein sequence ID" value="CAE6778549.1"/>
    <property type="molecule type" value="Genomic_DNA"/>
</dbReference>
<proteinExistence type="predicted"/>
<gene>
    <name evidence="1" type="ORF">NSPZN2_40640</name>
</gene>